<evidence type="ECO:0000313" key="2">
    <source>
        <dbReference type="Proteomes" id="UP001551658"/>
    </source>
</evidence>
<dbReference type="RefSeq" id="WP_357984447.1">
    <property type="nucleotide sequence ID" value="NZ_JBFAIH010000019.1"/>
</dbReference>
<reference evidence="1 2" key="1">
    <citation type="submission" date="2024-06" db="EMBL/GenBank/DDBJ databases">
        <title>The Natural Products Discovery Center: Release of the First 8490 Sequenced Strains for Exploring Actinobacteria Biosynthetic Diversity.</title>
        <authorList>
            <person name="Kalkreuter E."/>
            <person name="Kautsar S.A."/>
            <person name="Yang D."/>
            <person name="Bader C.D."/>
            <person name="Teijaro C.N."/>
            <person name="Fluegel L."/>
            <person name="Davis C.M."/>
            <person name="Simpson J.R."/>
            <person name="Lauterbach L."/>
            <person name="Steele A.D."/>
            <person name="Gui C."/>
            <person name="Meng S."/>
            <person name="Li G."/>
            <person name="Viehrig K."/>
            <person name="Ye F."/>
            <person name="Su P."/>
            <person name="Kiefer A.F."/>
            <person name="Nichols A."/>
            <person name="Cepeda A.J."/>
            <person name="Yan W."/>
            <person name="Fan B."/>
            <person name="Jiang Y."/>
            <person name="Adhikari A."/>
            <person name="Zheng C.-J."/>
            <person name="Schuster L."/>
            <person name="Cowan T.M."/>
            <person name="Smanski M.J."/>
            <person name="Chevrette M.G."/>
            <person name="De Carvalho L.P.S."/>
            <person name="Shen B."/>
        </authorList>
    </citation>
    <scope>NUCLEOTIDE SEQUENCE [LARGE SCALE GENOMIC DNA]</scope>
    <source>
        <strain evidence="1 2">NPDC050671</strain>
    </source>
</reference>
<accession>A0ABV3FFE7</accession>
<dbReference type="Proteomes" id="UP001551658">
    <property type="component" value="Unassembled WGS sequence"/>
</dbReference>
<dbReference type="EMBL" id="JBFAIH010000019">
    <property type="protein sequence ID" value="MEV0366449.1"/>
    <property type="molecule type" value="Genomic_DNA"/>
</dbReference>
<comment type="caution">
    <text evidence="1">The sequence shown here is derived from an EMBL/GenBank/DDBJ whole genome shotgun (WGS) entry which is preliminary data.</text>
</comment>
<evidence type="ECO:0000313" key="1">
    <source>
        <dbReference type="EMBL" id="MEV0366449.1"/>
    </source>
</evidence>
<evidence type="ECO:0008006" key="3">
    <source>
        <dbReference type="Google" id="ProtNLM"/>
    </source>
</evidence>
<dbReference type="Gene3D" id="2.120.10.30">
    <property type="entry name" value="TolB, C-terminal domain"/>
    <property type="match status" value="1"/>
</dbReference>
<name>A0ABV3FFE7_9NOCA</name>
<protein>
    <recommendedName>
        <fullName evidence="3">SMP-30/gluconolaconase/LRE-like protein</fullName>
    </recommendedName>
</protein>
<organism evidence="1 2">
    <name type="scientific">Nocardia fusca</name>
    <dbReference type="NCBI Taxonomy" id="941183"/>
    <lineage>
        <taxon>Bacteria</taxon>
        <taxon>Bacillati</taxon>
        <taxon>Actinomycetota</taxon>
        <taxon>Actinomycetes</taxon>
        <taxon>Mycobacteriales</taxon>
        <taxon>Nocardiaceae</taxon>
        <taxon>Nocardia</taxon>
    </lineage>
</organism>
<keyword evidence="2" id="KW-1185">Reference proteome</keyword>
<proteinExistence type="predicted"/>
<dbReference type="SUPFAM" id="SSF63829">
    <property type="entry name" value="Calcium-dependent phosphotriesterase"/>
    <property type="match status" value="1"/>
</dbReference>
<sequence>MTVVIMVLPRPVGMAVGGDDALVDAPAQQDGEMVVVDEHTGRSRLPAVADAGNERARQLKRLFTILIGALLGIAVVGCGSNSSDSAPTSSEPDSCAPSDGLTFICDVESPEDVVLVPNSEWILASGMKPGSGLHLVDTRGKTVSNLYSAGASKIEPDQAKYAGCPSPLDPAEADLHGLSIRQTESGRYTVYAINHGGRESVEVFDLDARGPAPSATWTGCVLMPDGLMGNAVAAFHDGTIMATVPYMPGKNFEDVLAGEPTGAVHMWVPGSAAFQALPGTELLGNNGIETSPDDSKFYVVSPRERRVVEFARNNPGTPLRFAQLAGFVPDNVHWTADNQLITAGMIEGEPSCGGTPITEFSLLECSRGYKVGTIDPTTMVATELASGPTTPDFPGTASAVQVGGELWLGSFYADRLAYRSLGGS</sequence>
<dbReference type="InterPro" id="IPR011042">
    <property type="entry name" value="6-blade_b-propeller_TolB-like"/>
</dbReference>
<gene>
    <name evidence="1" type="ORF">AB0H72_27515</name>
</gene>